<keyword evidence="3" id="KW-1185">Reference proteome</keyword>
<dbReference type="Proteomes" id="UP000543174">
    <property type="component" value="Unassembled WGS sequence"/>
</dbReference>
<feature type="domain" description="DUF4357" evidence="1">
    <location>
        <begin position="264"/>
        <end position="314"/>
    </location>
</feature>
<comment type="caution">
    <text evidence="2">The sequence shown here is derived from an EMBL/GenBank/DDBJ whole genome shotgun (WGS) entry which is preliminary data.</text>
</comment>
<protein>
    <recommendedName>
        <fullName evidence="1">DUF4357 domain-containing protein</fullName>
    </recommendedName>
</protein>
<reference evidence="2" key="1">
    <citation type="submission" date="2020-08" db="EMBL/GenBank/DDBJ databases">
        <title>Functional genomics of gut bacteria from endangered species of beetles.</title>
        <authorList>
            <person name="Carlos-Shanley C."/>
        </authorList>
    </citation>
    <scope>NUCLEOTIDE SEQUENCE [LARGE SCALE GENOMIC DNA]</scope>
    <source>
        <strain evidence="2">S00060</strain>
    </source>
</reference>
<evidence type="ECO:0000313" key="2">
    <source>
        <dbReference type="EMBL" id="MBA9037908.1"/>
    </source>
</evidence>
<sequence length="328" mass="36696">MLRKSGAKRIQAWFYDDDPNGIKVSEVPNTTIQAVFIPRNSLKDLKGESEVEKPGIYFLFGEDKEAYIGEAEVGYERLRQHASPSTGKSFWDVAVLIVSNASQDQLDKVDVKYLEHISYLAAMRSGTYDINQTVPTKPFVREFRRDDLTDIFNVIKVLLGGLGFSIFADASNGIEYESEAVQSGDIPKIEAEQAIEKVVQVETHLSKDIKSVIVEDVLYCKRRDAYATGKYVSDGFLVYKGALLASEQQLEGAKLKRQQDHINTFLANGVLEIKDGRYVLVQDQIFSSISAAAVFVTQRRSSGTSEWKDKNGITARNKIDQMLSAETK</sequence>
<proteinExistence type="predicted"/>
<dbReference type="AlphaFoldDB" id="A0A7W3RE34"/>
<dbReference type="InterPro" id="IPR025579">
    <property type="entry name" value="DUF4357"/>
</dbReference>
<name>A0A7W3RE34_PRIAR</name>
<dbReference type="EMBL" id="JACJHT010000001">
    <property type="protein sequence ID" value="MBA9037908.1"/>
    <property type="molecule type" value="Genomic_DNA"/>
</dbReference>
<dbReference type="RefSeq" id="WP_013057434.1">
    <property type="nucleotide sequence ID" value="NZ_JACJHT010000001.1"/>
</dbReference>
<organism evidence="2 3">
    <name type="scientific">Priestia aryabhattai</name>
    <name type="common">Bacillus aryabhattai</name>
    <dbReference type="NCBI Taxonomy" id="412384"/>
    <lineage>
        <taxon>Bacteria</taxon>
        <taxon>Bacillati</taxon>
        <taxon>Bacillota</taxon>
        <taxon>Bacilli</taxon>
        <taxon>Bacillales</taxon>
        <taxon>Bacillaceae</taxon>
        <taxon>Priestia</taxon>
    </lineage>
</organism>
<evidence type="ECO:0000313" key="3">
    <source>
        <dbReference type="Proteomes" id="UP000543174"/>
    </source>
</evidence>
<dbReference type="CDD" id="cd10447">
    <property type="entry name" value="GIY-YIG_unchar_2"/>
    <property type="match status" value="1"/>
</dbReference>
<gene>
    <name evidence="2" type="ORF">HNP21_000997</name>
</gene>
<dbReference type="Pfam" id="PF14267">
    <property type="entry name" value="DUF4357"/>
    <property type="match status" value="1"/>
</dbReference>
<evidence type="ECO:0000259" key="1">
    <source>
        <dbReference type="Pfam" id="PF14267"/>
    </source>
</evidence>
<accession>A0A7W3RE34</accession>